<reference evidence="2 3" key="1">
    <citation type="journal article" date="2018" name="J. Microbiol.">
        <title>Bacillus spongiae sp. nov., isolated from sponge of Jeju Island.</title>
        <authorList>
            <person name="Lee G.E."/>
            <person name="Im W.T."/>
            <person name="Park J.S."/>
        </authorList>
    </citation>
    <scope>NUCLEOTIDE SEQUENCE [LARGE SCALE GENOMIC DNA]</scope>
    <source>
        <strain evidence="2 3">135PIL107-10</strain>
    </source>
</reference>
<keyword evidence="3" id="KW-1185">Reference proteome</keyword>
<organism evidence="2 3">
    <name type="scientific">Bacillus spongiae</name>
    <dbReference type="NCBI Taxonomy" id="2683610"/>
    <lineage>
        <taxon>Bacteria</taxon>
        <taxon>Bacillati</taxon>
        <taxon>Bacillota</taxon>
        <taxon>Bacilli</taxon>
        <taxon>Bacillales</taxon>
        <taxon>Bacillaceae</taxon>
        <taxon>Bacillus</taxon>
    </lineage>
</organism>
<sequence>MSKSKREREREWKVRKEDQPSHGKVESFKELKNKKMD</sequence>
<dbReference type="EMBL" id="JBBAXC010000002">
    <property type="protein sequence ID" value="MEI5905926.1"/>
    <property type="molecule type" value="Genomic_DNA"/>
</dbReference>
<evidence type="ECO:0000313" key="3">
    <source>
        <dbReference type="Proteomes" id="UP001312865"/>
    </source>
</evidence>
<dbReference type="RefSeq" id="WP_336585344.1">
    <property type="nucleotide sequence ID" value="NZ_JBBAXC010000002.1"/>
</dbReference>
<evidence type="ECO:0000313" key="2">
    <source>
        <dbReference type="EMBL" id="MEI5905926.1"/>
    </source>
</evidence>
<accession>A0ABU8H9P4</accession>
<protein>
    <submittedName>
        <fullName evidence="2">DUF6254 family protein</fullName>
    </submittedName>
</protein>
<dbReference type="InterPro" id="IPR046221">
    <property type="entry name" value="DUF6254"/>
</dbReference>
<feature type="region of interest" description="Disordered" evidence="1">
    <location>
        <begin position="1"/>
        <end position="37"/>
    </location>
</feature>
<evidence type="ECO:0000256" key="1">
    <source>
        <dbReference type="SAM" id="MobiDB-lite"/>
    </source>
</evidence>
<comment type="caution">
    <text evidence="2">The sequence shown here is derived from an EMBL/GenBank/DDBJ whole genome shotgun (WGS) entry which is preliminary data.</text>
</comment>
<proteinExistence type="predicted"/>
<name>A0ABU8H9P4_9BACI</name>
<gene>
    <name evidence="2" type="ORF">WAK64_02445</name>
</gene>
<dbReference type="Proteomes" id="UP001312865">
    <property type="component" value="Unassembled WGS sequence"/>
</dbReference>
<dbReference type="Pfam" id="PF19767">
    <property type="entry name" value="DUF6254"/>
    <property type="match status" value="1"/>
</dbReference>